<dbReference type="InterPro" id="IPR014036">
    <property type="entry name" value="DeoR-like_C"/>
</dbReference>
<dbReference type="RefSeq" id="WP_110032807.1">
    <property type="nucleotide sequence ID" value="NZ_QGTR01000003.1"/>
</dbReference>
<dbReference type="InterPro" id="IPR036390">
    <property type="entry name" value="WH_DNA-bd_sf"/>
</dbReference>
<dbReference type="OrthoDB" id="7849339at2"/>
<name>A0A317PQE1_9HYPH</name>
<dbReference type="SUPFAM" id="SSF100950">
    <property type="entry name" value="NagB/RpiA/CoA transferase-like"/>
    <property type="match status" value="1"/>
</dbReference>
<reference evidence="5 6" key="1">
    <citation type="submission" date="2018-05" db="EMBL/GenBank/DDBJ databases">
        <title>Genomic Encyclopedia of Type Strains, Phase IV (KMG-IV): sequencing the most valuable type-strain genomes for metagenomic binning, comparative biology and taxonomic classification.</title>
        <authorList>
            <person name="Goeker M."/>
        </authorList>
    </citation>
    <scope>NUCLEOTIDE SEQUENCE [LARGE SCALE GENOMIC DNA]</scope>
    <source>
        <strain evidence="5 6">DSM 16791</strain>
    </source>
</reference>
<keyword evidence="1" id="KW-0805">Transcription regulation</keyword>
<gene>
    <name evidence="5" type="ORF">DFR52_103819</name>
</gene>
<dbReference type="InterPro" id="IPR001034">
    <property type="entry name" value="DeoR_HTH"/>
</dbReference>
<evidence type="ECO:0000256" key="2">
    <source>
        <dbReference type="ARBA" id="ARBA00023125"/>
    </source>
</evidence>
<organism evidence="5 6">
    <name type="scientific">Hoeflea marina</name>
    <dbReference type="NCBI Taxonomy" id="274592"/>
    <lineage>
        <taxon>Bacteria</taxon>
        <taxon>Pseudomonadati</taxon>
        <taxon>Pseudomonadota</taxon>
        <taxon>Alphaproteobacteria</taxon>
        <taxon>Hyphomicrobiales</taxon>
        <taxon>Rhizobiaceae</taxon>
        <taxon>Hoeflea</taxon>
    </lineage>
</organism>
<protein>
    <submittedName>
        <fullName evidence="5">DeoR family transcriptional regulator</fullName>
    </submittedName>
</protein>
<keyword evidence="3" id="KW-0804">Transcription</keyword>
<dbReference type="GO" id="GO:0003677">
    <property type="term" value="F:DNA binding"/>
    <property type="evidence" value="ECO:0007669"/>
    <property type="project" value="UniProtKB-KW"/>
</dbReference>
<dbReference type="EMBL" id="QGTR01000003">
    <property type="protein sequence ID" value="PWW00611.1"/>
    <property type="molecule type" value="Genomic_DNA"/>
</dbReference>
<dbReference type="SMART" id="SM01134">
    <property type="entry name" value="DeoRC"/>
    <property type="match status" value="1"/>
</dbReference>
<dbReference type="PRINTS" id="PR00037">
    <property type="entry name" value="HTHLACR"/>
</dbReference>
<proteinExistence type="predicted"/>
<dbReference type="InterPro" id="IPR018356">
    <property type="entry name" value="Tscrpt_reg_HTH_DeoR_CS"/>
</dbReference>
<evidence type="ECO:0000259" key="4">
    <source>
        <dbReference type="PROSITE" id="PS51000"/>
    </source>
</evidence>
<accession>A0A317PQE1</accession>
<dbReference type="Pfam" id="PF08220">
    <property type="entry name" value="HTH_DeoR"/>
    <property type="match status" value="1"/>
</dbReference>
<dbReference type="PANTHER" id="PTHR30363:SF44">
    <property type="entry name" value="AGA OPERON TRANSCRIPTIONAL REPRESSOR-RELATED"/>
    <property type="match status" value="1"/>
</dbReference>
<dbReference type="Gene3D" id="3.40.50.1360">
    <property type="match status" value="1"/>
</dbReference>
<keyword evidence="6" id="KW-1185">Reference proteome</keyword>
<dbReference type="GO" id="GO:0003700">
    <property type="term" value="F:DNA-binding transcription factor activity"/>
    <property type="evidence" value="ECO:0007669"/>
    <property type="project" value="InterPro"/>
</dbReference>
<dbReference type="SMART" id="SM00420">
    <property type="entry name" value="HTH_DEOR"/>
    <property type="match status" value="1"/>
</dbReference>
<dbReference type="Proteomes" id="UP000246352">
    <property type="component" value="Unassembled WGS sequence"/>
</dbReference>
<sequence>MPRVDRIPPQRHAAILEHLRANGAASIQELTGALAASPSTVRRDLDYLAERGYVERTHGGATLSASSTEVESSITSHIAQKEKAAIGRLAVSWVKANMTIIFDSGTTVLEAARAIADSNLPITAVTNDLGIAQILGSNGRNQVIVPGGTLRPGSQTLLGNPGAAFLRGIHVDLAFLGTHAITDNLLTDSSLDLAEVKRAMIEAARHVVVLADSNKFGPTCSFDICTLAEIDEVISDSRLSDMDRTATEAHGVKVSIARVGE</sequence>
<dbReference type="InterPro" id="IPR037171">
    <property type="entry name" value="NagB/RpiA_transferase-like"/>
</dbReference>
<dbReference type="InterPro" id="IPR036388">
    <property type="entry name" value="WH-like_DNA-bd_sf"/>
</dbReference>
<dbReference type="PROSITE" id="PS00894">
    <property type="entry name" value="HTH_DEOR_1"/>
    <property type="match status" value="1"/>
</dbReference>
<dbReference type="InterPro" id="IPR050313">
    <property type="entry name" value="Carb_Metab_HTH_regulators"/>
</dbReference>
<dbReference type="PROSITE" id="PS51000">
    <property type="entry name" value="HTH_DEOR_2"/>
    <property type="match status" value="1"/>
</dbReference>
<evidence type="ECO:0000256" key="1">
    <source>
        <dbReference type="ARBA" id="ARBA00023015"/>
    </source>
</evidence>
<dbReference type="AlphaFoldDB" id="A0A317PQE1"/>
<evidence type="ECO:0000256" key="3">
    <source>
        <dbReference type="ARBA" id="ARBA00023163"/>
    </source>
</evidence>
<feature type="domain" description="HTH deoR-type" evidence="4">
    <location>
        <begin position="8"/>
        <end position="63"/>
    </location>
</feature>
<dbReference type="Gene3D" id="1.10.10.10">
    <property type="entry name" value="Winged helix-like DNA-binding domain superfamily/Winged helix DNA-binding domain"/>
    <property type="match status" value="1"/>
</dbReference>
<evidence type="ECO:0000313" key="5">
    <source>
        <dbReference type="EMBL" id="PWW00611.1"/>
    </source>
</evidence>
<evidence type="ECO:0000313" key="6">
    <source>
        <dbReference type="Proteomes" id="UP000246352"/>
    </source>
</evidence>
<dbReference type="PANTHER" id="PTHR30363">
    <property type="entry name" value="HTH-TYPE TRANSCRIPTIONAL REGULATOR SRLR-RELATED"/>
    <property type="match status" value="1"/>
</dbReference>
<dbReference type="SUPFAM" id="SSF46785">
    <property type="entry name" value="Winged helix' DNA-binding domain"/>
    <property type="match status" value="1"/>
</dbReference>
<comment type="caution">
    <text evidence="5">The sequence shown here is derived from an EMBL/GenBank/DDBJ whole genome shotgun (WGS) entry which is preliminary data.</text>
</comment>
<dbReference type="Pfam" id="PF00455">
    <property type="entry name" value="DeoRC"/>
    <property type="match status" value="1"/>
</dbReference>
<keyword evidence="2" id="KW-0238">DNA-binding</keyword>